<protein>
    <submittedName>
        <fullName evidence="2">DUF3421 domain containing protein</fullName>
    </submittedName>
</protein>
<dbReference type="OrthoDB" id="6784110at2759"/>
<reference evidence="2 3" key="1">
    <citation type="submission" date="2017-03" db="EMBL/GenBank/DDBJ databases">
        <title>Genome of the blue death feigning beetle - Asbolus verrucosus.</title>
        <authorList>
            <person name="Rider S.D."/>
        </authorList>
    </citation>
    <scope>NUCLEOTIDE SEQUENCE [LARGE SCALE GENOMIC DNA]</scope>
    <source>
        <strain evidence="2">Butters</strain>
        <tissue evidence="2">Head and leg muscle</tissue>
    </source>
</reference>
<feature type="chain" id="PRO_5019730093" evidence="1">
    <location>
        <begin position="19"/>
        <end position="189"/>
    </location>
</feature>
<keyword evidence="1" id="KW-0732">Signal</keyword>
<organism evidence="2 3">
    <name type="scientific">Asbolus verrucosus</name>
    <name type="common">Desert ironclad beetle</name>
    <dbReference type="NCBI Taxonomy" id="1661398"/>
    <lineage>
        <taxon>Eukaryota</taxon>
        <taxon>Metazoa</taxon>
        <taxon>Ecdysozoa</taxon>
        <taxon>Arthropoda</taxon>
        <taxon>Hexapoda</taxon>
        <taxon>Insecta</taxon>
        <taxon>Pterygota</taxon>
        <taxon>Neoptera</taxon>
        <taxon>Endopterygota</taxon>
        <taxon>Coleoptera</taxon>
        <taxon>Polyphaga</taxon>
        <taxon>Cucujiformia</taxon>
        <taxon>Tenebrionidae</taxon>
        <taxon>Pimeliinae</taxon>
        <taxon>Asbolus</taxon>
    </lineage>
</organism>
<keyword evidence="3" id="KW-1185">Reference proteome</keyword>
<dbReference type="EMBL" id="QDEB01132607">
    <property type="protein sequence ID" value="RZB38913.1"/>
    <property type="molecule type" value="Genomic_DNA"/>
</dbReference>
<dbReference type="AlphaFoldDB" id="A0A482V1E1"/>
<dbReference type="PANTHER" id="PTHR31649">
    <property type="entry name" value="AGAP009604-PA"/>
    <property type="match status" value="1"/>
</dbReference>
<comment type="caution">
    <text evidence="2">The sequence shown here is derived from an EMBL/GenBank/DDBJ whole genome shotgun (WGS) entry which is preliminary data.</text>
</comment>
<name>A0A482V1E1_ASBVE</name>
<gene>
    <name evidence="2" type="ORF">BDFB_008832</name>
</gene>
<accession>A0A482V1E1</accession>
<evidence type="ECO:0000313" key="3">
    <source>
        <dbReference type="Proteomes" id="UP000292052"/>
    </source>
</evidence>
<sequence length="189" mass="21536">MRAPSLFLVILCVAEIKSEVVEYYWRDYTGLIPEDAMPGGKDINGNDTYIGQVYIHEHGLYVGQIFHGKTEVEVPCYGVKKTDYLIKILCTPEIFRFSWLRTNAETFHVDTINKHAVVAGYDHVNNKGVLNLGRVMHQGILKIGNVAAYDPDTVRLYFPHNDVEKSSKVYEVLMYDKDPLIKPRAKNSV</sequence>
<evidence type="ECO:0000256" key="1">
    <source>
        <dbReference type="SAM" id="SignalP"/>
    </source>
</evidence>
<dbReference type="Proteomes" id="UP000292052">
    <property type="component" value="Unassembled WGS sequence"/>
</dbReference>
<evidence type="ECO:0000313" key="2">
    <source>
        <dbReference type="EMBL" id="RZB38913.1"/>
    </source>
</evidence>
<proteinExistence type="predicted"/>
<feature type="signal peptide" evidence="1">
    <location>
        <begin position="1"/>
        <end position="18"/>
    </location>
</feature>
<dbReference type="PANTHER" id="PTHR31649:SF10">
    <property type="entry name" value="IP19903P-RELATED"/>
    <property type="match status" value="1"/>
</dbReference>